<proteinExistence type="predicted"/>
<protein>
    <recommendedName>
        <fullName evidence="5">T9SS C-terminal target domain-containing protein</fullName>
    </recommendedName>
</protein>
<name>A0A413VKD0_9BACE</name>
<comment type="caution">
    <text evidence="3">The sequence shown here is derived from an EMBL/GenBank/DDBJ whole genome shotgun (WGS) entry which is preliminary data.</text>
</comment>
<dbReference type="AlphaFoldDB" id="A0A413VKD0"/>
<feature type="region of interest" description="Disordered" evidence="1">
    <location>
        <begin position="269"/>
        <end position="294"/>
    </location>
</feature>
<gene>
    <name evidence="3" type="ORF">DW888_14205</name>
</gene>
<dbReference type="Proteomes" id="UP000284379">
    <property type="component" value="Unassembled WGS sequence"/>
</dbReference>
<feature type="chain" id="PRO_5019312530" description="T9SS C-terminal target domain-containing protein" evidence="2">
    <location>
        <begin position="20"/>
        <end position="379"/>
    </location>
</feature>
<feature type="compositionally biased region" description="Basic and acidic residues" evidence="1">
    <location>
        <begin position="270"/>
        <end position="280"/>
    </location>
</feature>
<accession>A0A413VKD0</accession>
<sequence>MKKILFICLFCLYLFGSHAQTLFHKSTTLPRVGDKIYKQEIRFLPPGESGTGKVWQFDHLTPIDEQYELIYTGNDSLLTGTEHRTRYTYRVAGDSLWKTEVENISTYQKAIHPELLAVYPIQLGSHFESYFGYTGEYQHAYGMELLGKTTVSVDATGTLIIAGDTIPDVLRIHTERRFVQDLNLSNESVMAEDSALWLRQFTPDSISYRINTDTLVTQTDTYSWYASGYRYPIVETVENTLIRHSVPIPHFQTAFYYPPVDQYYTLNEDTENRQKREETLTQRQSGKNRSRNGSFSLEDAMGKCKFYQESNNLVVEYMLNTSCEVEMALYTVQGELLAIYPKKALRPGQYRESIAIDSLLSERYVLRLIVNGKVYGEKI</sequence>
<keyword evidence="2" id="KW-0732">Signal</keyword>
<evidence type="ECO:0008006" key="5">
    <source>
        <dbReference type="Google" id="ProtNLM"/>
    </source>
</evidence>
<feature type="signal peptide" evidence="2">
    <location>
        <begin position="1"/>
        <end position="19"/>
    </location>
</feature>
<dbReference type="EMBL" id="QSGO01000011">
    <property type="protein sequence ID" value="RHB34036.1"/>
    <property type="molecule type" value="Genomic_DNA"/>
</dbReference>
<dbReference type="RefSeq" id="WP_122201821.1">
    <property type="nucleotide sequence ID" value="NZ_CABJFV010000011.1"/>
</dbReference>
<evidence type="ECO:0000256" key="2">
    <source>
        <dbReference type="SAM" id="SignalP"/>
    </source>
</evidence>
<feature type="compositionally biased region" description="Polar residues" evidence="1">
    <location>
        <begin position="281"/>
        <end position="294"/>
    </location>
</feature>
<reference evidence="3 4" key="1">
    <citation type="submission" date="2018-08" db="EMBL/GenBank/DDBJ databases">
        <title>A genome reference for cultivated species of the human gut microbiota.</title>
        <authorList>
            <person name="Zou Y."/>
            <person name="Xue W."/>
            <person name="Luo G."/>
        </authorList>
    </citation>
    <scope>NUCLEOTIDE SEQUENCE [LARGE SCALE GENOMIC DNA]</scope>
    <source>
        <strain evidence="3 4">AM40-30BH</strain>
    </source>
</reference>
<evidence type="ECO:0000313" key="4">
    <source>
        <dbReference type="Proteomes" id="UP000284379"/>
    </source>
</evidence>
<evidence type="ECO:0000256" key="1">
    <source>
        <dbReference type="SAM" id="MobiDB-lite"/>
    </source>
</evidence>
<evidence type="ECO:0000313" key="3">
    <source>
        <dbReference type="EMBL" id="RHB34036.1"/>
    </source>
</evidence>
<organism evidence="3 4">
    <name type="scientific">Bacteroides nordii</name>
    <dbReference type="NCBI Taxonomy" id="291645"/>
    <lineage>
        <taxon>Bacteria</taxon>
        <taxon>Pseudomonadati</taxon>
        <taxon>Bacteroidota</taxon>
        <taxon>Bacteroidia</taxon>
        <taxon>Bacteroidales</taxon>
        <taxon>Bacteroidaceae</taxon>
        <taxon>Bacteroides</taxon>
    </lineage>
</organism>